<feature type="non-terminal residue" evidence="1">
    <location>
        <position position="1"/>
    </location>
</feature>
<gene>
    <name evidence="1" type="ORF">NDU88_004171</name>
</gene>
<protein>
    <recommendedName>
        <fullName evidence="3">Reverse transcriptase domain-containing protein</fullName>
    </recommendedName>
</protein>
<name>A0AAV7WWX3_PLEWA</name>
<organism evidence="1 2">
    <name type="scientific">Pleurodeles waltl</name>
    <name type="common">Iberian ribbed newt</name>
    <dbReference type="NCBI Taxonomy" id="8319"/>
    <lineage>
        <taxon>Eukaryota</taxon>
        <taxon>Metazoa</taxon>
        <taxon>Chordata</taxon>
        <taxon>Craniata</taxon>
        <taxon>Vertebrata</taxon>
        <taxon>Euteleostomi</taxon>
        <taxon>Amphibia</taxon>
        <taxon>Batrachia</taxon>
        <taxon>Caudata</taxon>
        <taxon>Salamandroidea</taxon>
        <taxon>Salamandridae</taxon>
        <taxon>Pleurodelinae</taxon>
        <taxon>Pleurodeles</taxon>
    </lineage>
</organism>
<proteinExistence type="predicted"/>
<keyword evidence="2" id="KW-1185">Reference proteome</keyword>
<evidence type="ECO:0000313" key="2">
    <source>
        <dbReference type="Proteomes" id="UP001066276"/>
    </source>
</evidence>
<comment type="caution">
    <text evidence="1">The sequence shown here is derived from an EMBL/GenBank/DDBJ whole genome shotgun (WGS) entry which is preliminary data.</text>
</comment>
<dbReference type="EMBL" id="JANPWB010000001">
    <property type="protein sequence ID" value="KAJ1216570.1"/>
    <property type="molecule type" value="Genomic_DNA"/>
</dbReference>
<dbReference type="Proteomes" id="UP001066276">
    <property type="component" value="Chromosome 1_1"/>
</dbReference>
<feature type="non-terminal residue" evidence="1">
    <location>
        <position position="200"/>
    </location>
</feature>
<dbReference type="AlphaFoldDB" id="A0AAV7WWX3"/>
<reference evidence="1" key="1">
    <citation type="journal article" date="2022" name="bioRxiv">
        <title>Sequencing and chromosome-scale assembly of the giantPleurodeles waltlgenome.</title>
        <authorList>
            <person name="Brown T."/>
            <person name="Elewa A."/>
            <person name="Iarovenko S."/>
            <person name="Subramanian E."/>
            <person name="Araus A.J."/>
            <person name="Petzold A."/>
            <person name="Susuki M."/>
            <person name="Suzuki K.-i.T."/>
            <person name="Hayashi T."/>
            <person name="Toyoda A."/>
            <person name="Oliveira C."/>
            <person name="Osipova E."/>
            <person name="Leigh N.D."/>
            <person name="Simon A."/>
            <person name="Yun M.H."/>
        </authorList>
    </citation>
    <scope>NUCLEOTIDE SEQUENCE</scope>
    <source>
        <strain evidence="1">20211129_DDA</strain>
        <tissue evidence="1">Liver</tissue>
    </source>
</reference>
<sequence>APHNLSLVTYADDTQLVVSLSSSGDSPVTNLSRCMSDIAKWMTKSKLKFNDGKSEVLVLGNGPPPLPLPSLSDAFSTLSPPKSQVKTLGVMLDPRLTMDSQASKVSSTCFGLMRMFRKILSLLPPTARRILIQALILSRLDYGNSLFLSSPFYVIKKLQRVQNAAARLLTHSSKYSSAKLAISTLHWLPIKERIHFKSLC</sequence>
<accession>A0AAV7WWX3</accession>
<evidence type="ECO:0000313" key="1">
    <source>
        <dbReference type="EMBL" id="KAJ1216570.1"/>
    </source>
</evidence>
<evidence type="ECO:0008006" key="3">
    <source>
        <dbReference type="Google" id="ProtNLM"/>
    </source>
</evidence>
<dbReference type="PANTHER" id="PTHR33332">
    <property type="entry name" value="REVERSE TRANSCRIPTASE DOMAIN-CONTAINING PROTEIN"/>
    <property type="match status" value="1"/>
</dbReference>